<name>A0A8T1NEH6_CARIL</name>
<evidence type="ECO:0000313" key="3">
    <source>
        <dbReference type="Proteomes" id="UP000811609"/>
    </source>
</evidence>
<sequence>MLLYTREFVKSIEENKNTEDISNYIPSNIYDPAQWEHVDIKLRDLLVKNNPIKYSNINFSKDENSRHFSTTYYIRNLSNGEKHDRKLLVITQLANKGTDDCKNLIVKTLGKNNLPFRGQNEKIYQENNENFLSLIEMISVFDLASHQEQMSLLLRCVNISTSPIKIEEHSLEFIKIDDTSGKCIFSELLDARKNLDLDINNVRGQCYDNGSNMKGKKEVLLQLAKTTEDPKIKSEANCLVAYEIENFEFILCMTICKSMQSKDMHIDVAIDQLKGLISYFQDYRENGFKSAMISSKEIAIKTIKSTEKSFRINYFLFIVDQAISSIQNRILLTVPITFVFAERSFSKQKLIKSYLRSTMSHERLNGLVILSIEDEILKELEYKNLISNFASQKLRKTPQLRTPQAARQNSMALDSTCSTKTPLETPQLGRTLWHGKAFVWESCCLLQPRKFAILGNNAQVICTGTQLKKFSWDRPSLAWELLAYNQSTWHRTHNSAPHLLE</sequence>
<dbReference type="InterPro" id="IPR008906">
    <property type="entry name" value="HATC_C_dom"/>
</dbReference>
<dbReference type="AlphaFoldDB" id="A0A8T1NEH6"/>
<accession>A0A8T1NEH6</accession>
<organism evidence="2 3">
    <name type="scientific">Carya illinoinensis</name>
    <name type="common">Pecan</name>
    <dbReference type="NCBI Taxonomy" id="32201"/>
    <lineage>
        <taxon>Eukaryota</taxon>
        <taxon>Viridiplantae</taxon>
        <taxon>Streptophyta</taxon>
        <taxon>Embryophyta</taxon>
        <taxon>Tracheophyta</taxon>
        <taxon>Spermatophyta</taxon>
        <taxon>Magnoliopsida</taxon>
        <taxon>eudicotyledons</taxon>
        <taxon>Gunneridae</taxon>
        <taxon>Pentapetalae</taxon>
        <taxon>rosids</taxon>
        <taxon>fabids</taxon>
        <taxon>Fagales</taxon>
        <taxon>Juglandaceae</taxon>
        <taxon>Carya</taxon>
    </lineage>
</organism>
<gene>
    <name evidence="2" type="ORF">CIPAW_15G122600</name>
</gene>
<comment type="caution">
    <text evidence="2">The sequence shown here is derived from an EMBL/GenBank/DDBJ whole genome shotgun (WGS) entry which is preliminary data.</text>
</comment>
<dbReference type="GO" id="GO:0046983">
    <property type="term" value="F:protein dimerization activity"/>
    <property type="evidence" value="ECO:0007669"/>
    <property type="project" value="InterPro"/>
</dbReference>
<proteinExistence type="predicted"/>
<dbReference type="PANTHER" id="PTHR45749:SF32">
    <property type="entry name" value="ZINC FINGER MYM-TYPE PROTEIN 1-LIKE"/>
    <property type="match status" value="1"/>
</dbReference>
<dbReference type="Proteomes" id="UP000811609">
    <property type="component" value="Chromosome 15"/>
</dbReference>
<feature type="domain" description="HAT C-terminal dimerisation" evidence="1">
    <location>
        <begin position="329"/>
        <end position="375"/>
    </location>
</feature>
<evidence type="ECO:0000259" key="1">
    <source>
        <dbReference type="Pfam" id="PF05699"/>
    </source>
</evidence>
<protein>
    <recommendedName>
        <fullName evidence="1">HAT C-terminal dimerisation domain-containing protein</fullName>
    </recommendedName>
</protein>
<evidence type="ECO:0000313" key="2">
    <source>
        <dbReference type="EMBL" id="KAG6627367.1"/>
    </source>
</evidence>
<keyword evidence="3" id="KW-1185">Reference proteome</keyword>
<dbReference type="PANTHER" id="PTHR45749">
    <property type="match status" value="1"/>
</dbReference>
<reference evidence="2" key="1">
    <citation type="submission" date="2020-12" db="EMBL/GenBank/DDBJ databases">
        <title>WGS assembly of Carya illinoinensis cv. Pawnee.</title>
        <authorList>
            <person name="Platts A."/>
            <person name="Shu S."/>
            <person name="Wright S."/>
            <person name="Barry K."/>
            <person name="Edger P."/>
            <person name="Pires J.C."/>
            <person name="Schmutz J."/>
        </authorList>
    </citation>
    <scope>NUCLEOTIDE SEQUENCE</scope>
    <source>
        <tissue evidence="2">Leaf</tissue>
    </source>
</reference>
<dbReference type="EMBL" id="CM031823">
    <property type="protein sequence ID" value="KAG6627367.1"/>
    <property type="molecule type" value="Genomic_DNA"/>
</dbReference>
<dbReference type="Pfam" id="PF05699">
    <property type="entry name" value="Dimer_Tnp_hAT"/>
    <property type="match status" value="1"/>
</dbReference>